<keyword evidence="3" id="KW-1185">Reference proteome</keyword>
<proteinExistence type="predicted"/>
<name>A0ABX0DYL0_9ACTN</name>
<evidence type="ECO:0000256" key="1">
    <source>
        <dbReference type="SAM" id="SignalP"/>
    </source>
</evidence>
<dbReference type="Proteomes" id="UP001518140">
    <property type="component" value="Unassembled WGS sequence"/>
</dbReference>
<evidence type="ECO:0000313" key="2">
    <source>
        <dbReference type="EMBL" id="NGO44206.1"/>
    </source>
</evidence>
<feature type="signal peptide" evidence="1">
    <location>
        <begin position="1"/>
        <end position="25"/>
    </location>
</feature>
<dbReference type="EMBL" id="JAAKZX010000056">
    <property type="protein sequence ID" value="NGO44206.1"/>
    <property type="molecule type" value="Genomic_DNA"/>
</dbReference>
<dbReference type="RefSeq" id="WP_165340798.1">
    <property type="nucleotide sequence ID" value="NZ_JAAKZX010000056.1"/>
</dbReference>
<sequence>MKKRFATSLVAAALLGLAGTGTAQAAEASAGTPAQVAATTAPATGSALTDLSSLPALILGEVVPVGRLILDWD</sequence>
<keyword evidence="1" id="KW-0732">Signal</keyword>
<gene>
    <name evidence="2" type="ORF">G6048_19230</name>
</gene>
<evidence type="ECO:0000313" key="3">
    <source>
        <dbReference type="Proteomes" id="UP001518140"/>
    </source>
</evidence>
<comment type="caution">
    <text evidence="2">The sequence shown here is derived from an EMBL/GenBank/DDBJ whole genome shotgun (WGS) entry which is preliminary data.</text>
</comment>
<organism evidence="2 3">
    <name type="scientific">Streptomyces ureilyticus</name>
    <dbReference type="NCBI Taxonomy" id="1775131"/>
    <lineage>
        <taxon>Bacteria</taxon>
        <taxon>Bacillati</taxon>
        <taxon>Actinomycetota</taxon>
        <taxon>Actinomycetes</taxon>
        <taxon>Kitasatosporales</taxon>
        <taxon>Streptomycetaceae</taxon>
        <taxon>Streptomyces</taxon>
    </lineage>
</organism>
<feature type="chain" id="PRO_5046206669" evidence="1">
    <location>
        <begin position="26"/>
        <end position="73"/>
    </location>
</feature>
<protein>
    <submittedName>
        <fullName evidence="2">Uncharacterized protein</fullName>
    </submittedName>
</protein>
<accession>A0ABX0DYL0</accession>
<reference evidence="2 3" key="1">
    <citation type="submission" date="2020-02" db="EMBL/GenBank/DDBJ databases">
        <title>Whole-genome analyses of novel actinobacteria.</title>
        <authorList>
            <person name="Sahin N."/>
            <person name="Tokatli A."/>
        </authorList>
    </citation>
    <scope>NUCLEOTIDE SEQUENCE [LARGE SCALE GENOMIC DNA]</scope>
    <source>
        <strain evidence="2 3">YC419</strain>
    </source>
</reference>